<evidence type="ECO:0000256" key="1">
    <source>
        <dbReference type="ARBA" id="ARBA00006787"/>
    </source>
</evidence>
<dbReference type="EMBL" id="NIBG01000002">
    <property type="protein sequence ID" value="PAB60829.1"/>
    <property type="molecule type" value="Genomic_DNA"/>
</dbReference>
<dbReference type="OrthoDB" id="6636843at2"/>
<evidence type="ECO:0000313" key="7">
    <source>
        <dbReference type="Proteomes" id="UP000216024"/>
    </source>
</evidence>
<dbReference type="PANTHER" id="PTHR10543:SF24">
    <property type="entry name" value="CAROTENOID ISOMEROOXYGENASE"/>
    <property type="match status" value="1"/>
</dbReference>
<protein>
    <submittedName>
        <fullName evidence="6">Uncharacterized protein</fullName>
    </submittedName>
</protein>
<comment type="cofactor">
    <cofactor evidence="5">
        <name>Fe(2+)</name>
        <dbReference type="ChEBI" id="CHEBI:29033"/>
    </cofactor>
    <text evidence="5">Binds 1 Fe(2+) ion per subunit.</text>
</comment>
<keyword evidence="2 5" id="KW-0479">Metal-binding</keyword>
<keyword evidence="7" id="KW-1185">Reference proteome</keyword>
<organism evidence="6 7">
    <name type="scientific">Anaeromicrobium sediminis</name>
    <dbReference type="NCBI Taxonomy" id="1478221"/>
    <lineage>
        <taxon>Bacteria</taxon>
        <taxon>Bacillati</taxon>
        <taxon>Bacillota</taxon>
        <taxon>Clostridia</taxon>
        <taxon>Peptostreptococcales</taxon>
        <taxon>Thermotaleaceae</taxon>
        <taxon>Anaeromicrobium</taxon>
    </lineage>
</organism>
<feature type="binding site" evidence="5">
    <location>
        <position position="462"/>
    </location>
    <ligand>
        <name>Fe cation</name>
        <dbReference type="ChEBI" id="CHEBI:24875"/>
        <note>catalytic</note>
    </ligand>
</feature>
<comment type="similarity">
    <text evidence="1">Belongs to the carotenoid oxygenase family.</text>
</comment>
<name>A0A267MML9_9FIRM</name>
<reference evidence="6 7" key="1">
    <citation type="submission" date="2017-06" db="EMBL/GenBank/DDBJ databases">
        <title>Draft genome sequence of anaerobic fermentative bacterium Anaeromicrobium sediminis DY2726D isolated from West Pacific Ocean sediments.</title>
        <authorList>
            <person name="Zeng X."/>
        </authorList>
    </citation>
    <scope>NUCLEOTIDE SEQUENCE [LARGE SCALE GENOMIC DNA]</scope>
    <source>
        <strain evidence="6 7">DY2726D</strain>
    </source>
</reference>
<evidence type="ECO:0000313" key="6">
    <source>
        <dbReference type="EMBL" id="PAB60829.1"/>
    </source>
</evidence>
<dbReference type="Proteomes" id="UP000216024">
    <property type="component" value="Unassembled WGS sequence"/>
</dbReference>
<sequence length="467" mass="53666">MKINVEQGFKTLVQEVENILLPVEGKVPEWLSGTLIRNGPAKFEVGKEKYNHLFDGLAMLYKFSFRNGKISYTNRFLKGHTFKSIIETGRIVYPEFATIPKSSLPHRIFLNATRHFTDNASVNVTKIGESYIAMTETPPRVEFDPDSLRTLGRFHYGDQVTGHLTTAHPQFDYDKKELINYITRFSLTSSYNIYSIKQGTTKRQIISSIPVKQPAYMHSFGMTKNYVILTEFPLFIDPFRLLLTGSPFVDNLFWKPEYGTTFLIIDKNSGKLVGNFKCEPFFAFHHINCFEDMGNVIVDIVSYKDSSIIKSMYLNKLRQGDLLLPTPEIRRYYLELGSNKVTTHILSKDFIEFPRINYRKCNTKNYNYVYGVSAHKSNGFSNKLVKFCIKSKSYKYWYKENNFPGEPVFVPMPGACGEDEGVILSLVIDTINCNSYLLILDATSFSEIARAYLPFAIPFGSHSQYFE</sequence>
<feature type="binding site" evidence="5">
    <location>
        <position position="285"/>
    </location>
    <ligand>
        <name>Fe cation</name>
        <dbReference type="ChEBI" id="CHEBI:24875"/>
        <note>catalytic</note>
    </ligand>
</feature>
<dbReference type="GO" id="GO:0046872">
    <property type="term" value="F:metal ion binding"/>
    <property type="evidence" value="ECO:0007669"/>
    <property type="project" value="UniProtKB-KW"/>
</dbReference>
<feature type="binding site" evidence="5">
    <location>
        <position position="168"/>
    </location>
    <ligand>
        <name>Fe cation</name>
        <dbReference type="ChEBI" id="CHEBI:24875"/>
        <note>catalytic</note>
    </ligand>
</feature>
<evidence type="ECO:0000256" key="5">
    <source>
        <dbReference type="PIRSR" id="PIRSR604294-1"/>
    </source>
</evidence>
<feature type="binding site" evidence="5">
    <location>
        <position position="218"/>
    </location>
    <ligand>
        <name>Fe cation</name>
        <dbReference type="ChEBI" id="CHEBI:24875"/>
        <note>catalytic</note>
    </ligand>
</feature>
<dbReference type="RefSeq" id="WP_095131435.1">
    <property type="nucleotide sequence ID" value="NZ_NIBG01000002.1"/>
</dbReference>
<evidence type="ECO:0000256" key="3">
    <source>
        <dbReference type="ARBA" id="ARBA00023002"/>
    </source>
</evidence>
<dbReference type="Pfam" id="PF03055">
    <property type="entry name" value="RPE65"/>
    <property type="match status" value="1"/>
</dbReference>
<evidence type="ECO:0000256" key="4">
    <source>
        <dbReference type="ARBA" id="ARBA00023004"/>
    </source>
</evidence>
<evidence type="ECO:0000256" key="2">
    <source>
        <dbReference type="ARBA" id="ARBA00022723"/>
    </source>
</evidence>
<accession>A0A267MML9</accession>
<comment type="caution">
    <text evidence="6">The sequence shown here is derived from an EMBL/GenBank/DDBJ whole genome shotgun (WGS) entry which is preliminary data.</text>
</comment>
<gene>
    <name evidence="6" type="ORF">CCE28_03285</name>
</gene>
<dbReference type="GO" id="GO:0016121">
    <property type="term" value="P:carotene catabolic process"/>
    <property type="evidence" value="ECO:0007669"/>
    <property type="project" value="TreeGrafter"/>
</dbReference>
<dbReference type="PANTHER" id="PTHR10543">
    <property type="entry name" value="BETA-CAROTENE DIOXYGENASE"/>
    <property type="match status" value="1"/>
</dbReference>
<dbReference type="InterPro" id="IPR004294">
    <property type="entry name" value="Carotenoid_Oase"/>
</dbReference>
<proteinExistence type="inferred from homology"/>
<dbReference type="AlphaFoldDB" id="A0A267MML9"/>
<dbReference type="GO" id="GO:0010436">
    <property type="term" value="F:carotenoid dioxygenase activity"/>
    <property type="evidence" value="ECO:0007669"/>
    <property type="project" value="TreeGrafter"/>
</dbReference>
<keyword evidence="3" id="KW-0560">Oxidoreductase</keyword>
<keyword evidence="4 5" id="KW-0408">Iron</keyword>